<dbReference type="PANTHER" id="PTHR33916:SF7">
    <property type="entry name" value="NEPROSIN DOMAIN-CONTAINING PROTEIN"/>
    <property type="match status" value="1"/>
</dbReference>
<protein>
    <recommendedName>
        <fullName evidence="2">DUF7705 domain-containing protein</fullName>
    </recommendedName>
</protein>
<dbReference type="EnsemblPlants" id="KEH38516">
    <property type="protein sequence ID" value="KEH38516"/>
    <property type="gene ID" value="MTR_2g072880"/>
</dbReference>
<dbReference type="PaxDb" id="3880-AES85553"/>
<keyword evidence="1" id="KW-0732">Signal</keyword>
<dbReference type="AlphaFoldDB" id="G8A265"/>
<feature type="domain" description="DUF7705" evidence="2">
    <location>
        <begin position="35"/>
        <end position="85"/>
    </location>
</feature>
<evidence type="ECO:0000313" key="5">
    <source>
        <dbReference type="Proteomes" id="UP000002051"/>
    </source>
</evidence>
<sequence>MDEGSKYHHIAKLCAFACLFLLLEVNALLNDQDYISAIGDPGMKRDGLRVAIESWNQCNEVGKEAPNMGSPRMADCFDVKYDQLCFNGQINFGLTEIDRKDLSETNSKLKGLI</sequence>
<dbReference type="InterPro" id="IPR056122">
    <property type="entry name" value="DUF7705"/>
</dbReference>
<evidence type="ECO:0000259" key="2">
    <source>
        <dbReference type="Pfam" id="PF24804"/>
    </source>
</evidence>
<dbReference type="EMBL" id="CM001218">
    <property type="protein sequence ID" value="KEH38516.1"/>
    <property type="molecule type" value="Genomic_DNA"/>
</dbReference>
<name>G8A265_MEDTR</name>
<gene>
    <name evidence="3" type="ordered locus">MTR_2g072880</name>
</gene>
<dbReference type="Proteomes" id="UP000002051">
    <property type="component" value="Chromosome 2"/>
</dbReference>
<evidence type="ECO:0000256" key="1">
    <source>
        <dbReference type="SAM" id="SignalP"/>
    </source>
</evidence>
<feature type="signal peptide" evidence="1">
    <location>
        <begin position="1"/>
        <end position="27"/>
    </location>
</feature>
<keyword evidence="5" id="KW-1185">Reference proteome</keyword>
<proteinExistence type="predicted"/>
<evidence type="ECO:0000313" key="4">
    <source>
        <dbReference type="EnsemblPlants" id="KEH38516"/>
    </source>
</evidence>
<dbReference type="Pfam" id="PF24804">
    <property type="entry name" value="DUF7705"/>
    <property type="match status" value="1"/>
</dbReference>
<dbReference type="STRING" id="3880.G8A265"/>
<dbReference type="PANTHER" id="PTHR33916">
    <property type="entry name" value="EXPANSIN-LIKE EG45 DOMAIN-CONTAINING PROTEIN"/>
    <property type="match status" value="1"/>
</dbReference>
<reference evidence="4" key="3">
    <citation type="submission" date="2015-04" db="UniProtKB">
        <authorList>
            <consortium name="EnsemblPlants"/>
        </authorList>
    </citation>
    <scope>IDENTIFICATION</scope>
    <source>
        <strain evidence="4">cv. Jemalong A17</strain>
    </source>
</reference>
<reference evidence="3 5" key="1">
    <citation type="journal article" date="2011" name="Nature">
        <title>The Medicago genome provides insight into the evolution of rhizobial symbioses.</title>
        <authorList>
            <person name="Young N.D."/>
            <person name="Debelle F."/>
            <person name="Oldroyd G.E."/>
            <person name="Geurts R."/>
            <person name="Cannon S.B."/>
            <person name="Udvardi M.K."/>
            <person name="Benedito V.A."/>
            <person name="Mayer K.F."/>
            <person name="Gouzy J."/>
            <person name="Schoof H."/>
            <person name="Van de Peer Y."/>
            <person name="Proost S."/>
            <person name="Cook D.R."/>
            <person name="Meyers B.C."/>
            <person name="Spannagl M."/>
            <person name="Cheung F."/>
            <person name="De Mita S."/>
            <person name="Krishnakumar V."/>
            <person name="Gundlach H."/>
            <person name="Zhou S."/>
            <person name="Mudge J."/>
            <person name="Bharti A.K."/>
            <person name="Murray J.D."/>
            <person name="Naoumkina M.A."/>
            <person name="Rosen B."/>
            <person name="Silverstein K.A."/>
            <person name="Tang H."/>
            <person name="Rombauts S."/>
            <person name="Zhao P.X."/>
            <person name="Zhou P."/>
            <person name="Barbe V."/>
            <person name="Bardou P."/>
            <person name="Bechner M."/>
            <person name="Bellec A."/>
            <person name="Berger A."/>
            <person name="Berges H."/>
            <person name="Bidwell S."/>
            <person name="Bisseling T."/>
            <person name="Choisne N."/>
            <person name="Couloux A."/>
            <person name="Denny R."/>
            <person name="Deshpande S."/>
            <person name="Dai X."/>
            <person name="Doyle J.J."/>
            <person name="Dudez A.M."/>
            <person name="Farmer A.D."/>
            <person name="Fouteau S."/>
            <person name="Franken C."/>
            <person name="Gibelin C."/>
            <person name="Gish J."/>
            <person name="Goldstein S."/>
            <person name="Gonzalez A.J."/>
            <person name="Green P.J."/>
            <person name="Hallab A."/>
            <person name="Hartog M."/>
            <person name="Hua A."/>
            <person name="Humphray S.J."/>
            <person name="Jeong D.H."/>
            <person name="Jing Y."/>
            <person name="Jocker A."/>
            <person name="Kenton S.M."/>
            <person name="Kim D.J."/>
            <person name="Klee K."/>
            <person name="Lai H."/>
            <person name="Lang C."/>
            <person name="Lin S."/>
            <person name="Macmil S.L."/>
            <person name="Magdelenat G."/>
            <person name="Matthews L."/>
            <person name="McCorrison J."/>
            <person name="Monaghan E.L."/>
            <person name="Mun J.H."/>
            <person name="Najar F.Z."/>
            <person name="Nicholson C."/>
            <person name="Noirot C."/>
            <person name="O'Bleness M."/>
            <person name="Paule C.R."/>
            <person name="Poulain J."/>
            <person name="Prion F."/>
            <person name="Qin B."/>
            <person name="Qu C."/>
            <person name="Retzel E.F."/>
            <person name="Riddle C."/>
            <person name="Sallet E."/>
            <person name="Samain S."/>
            <person name="Samson N."/>
            <person name="Sanders I."/>
            <person name="Saurat O."/>
            <person name="Scarpelli C."/>
            <person name="Schiex T."/>
            <person name="Segurens B."/>
            <person name="Severin A.J."/>
            <person name="Sherrier D.J."/>
            <person name="Shi R."/>
            <person name="Sims S."/>
            <person name="Singer S.R."/>
            <person name="Sinharoy S."/>
            <person name="Sterck L."/>
            <person name="Viollet A."/>
            <person name="Wang B.B."/>
            <person name="Wang K."/>
            <person name="Wang M."/>
            <person name="Wang X."/>
            <person name="Warfsmann J."/>
            <person name="Weissenbach J."/>
            <person name="White D.D."/>
            <person name="White J.D."/>
            <person name="Wiley G.B."/>
            <person name="Wincker P."/>
            <person name="Xing Y."/>
            <person name="Yang L."/>
            <person name="Yao Z."/>
            <person name="Ying F."/>
            <person name="Zhai J."/>
            <person name="Zhou L."/>
            <person name="Zuber A."/>
            <person name="Denarie J."/>
            <person name="Dixon R.A."/>
            <person name="May G.D."/>
            <person name="Schwartz D.C."/>
            <person name="Rogers J."/>
            <person name="Quetier F."/>
            <person name="Town C.D."/>
            <person name="Roe B.A."/>
        </authorList>
    </citation>
    <scope>NUCLEOTIDE SEQUENCE [LARGE SCALE GENOMIC DNA]</scope>
    <source>
        <strain evidence="3">A17</strain>
        <strain evidence="4 5">cv. Jemalong A17</strain>
    </source>
</reference>
<accession>G8A265</accession>
<reference evidence="3 5" key="2">
    <citation type="journal article" date="2014" name="BMC Genomics">
        <title>An improved genome release (version Mt4.0) for the model legume Medicago truncatula.</title>
        <authorList>
            <person name="Tang H."/>
            <person name="Krishnakumar V."/>
            <person name="Bidwell S."/>
            <person name="Rosen B."/>
            <person name="Chan A."/>
            <person name="Zhou S."/>
            <person name="Gentzbittel L."/>
            <person name="Childs K.L."/>
            <person name="Yandell M."/>
            <person name="Gundlach H."/>
            <person name="Mayer K.F."/>
            <person name="Schwartz D.C."/>
            <person name="Town C.D."/>
        </authorList>
    </citation>
    <scope>GENOME REANNOTATION</scope>
    <source>
        <strain evidence="3">A17</strain>
        <strain evidence="4 5">cv. Jemalong A17</strain>
    </source>
</reference>
<evidence type="ECO:0000313" key="3">
    <source>
        <dbReference type="EMBL" id="KEH38516.1"/>
    </source>
</evidence>
<organism evidence="3 5">
    <name type="scientific">Medicago truncatula</name>
    <name type="common">Barrel medic</name>
    <name type="synonym">Medicago tribuloides</name>
    <dbReference type="NCBI Taxonomy" id="3880"/>
    <lineage>
        <taxon>Eukaryota</taxon>
        <taxon>Viridiplantae</taxon>
        <taxon>Streptophyta</taxon>
        <taxon>Embryophyta</taxon>
        <taxon>Tracheophyta</taxon>
        <taxon>Spermatophyta</taxon>
        <taxon>Magnoliopsida</taxon>
        <taxon>eudicotyledons</taxon>
        <taxon>Gunneridae</taxon>
        <taxon>Pentapetalae</taxon>
        <taxon>rosids</taxon>
        <taxon>fabids</taxon>
        <taxon>Fabales</taxon>
        <taxon>Fabaceae</taxon>
        <taxon>Papilionoideae</taxon>
        <taxon>50 kb inversion clade</taxon>
        <taxon>NPAAA clade</taxon>
        <taxon>Hologalegina</taxon>
        <taxon>IRL clade</taxon>
        <taxon>Trifolieae</taxon>
        <taxon>Medicago</taxon>
    </lineage>
</organism>
<dbReference type="HOGENOM" id="CLU_2137175_0_0_1"/>
<feature type="chain" id="PRO_5014574397" description="DUF7705 domain-containing protein" evidence="1">
    <location>
        <begin position="28"/>
        <end position="113"/>
    </location>
</feature>